<sequence length="182" mass="19322">SWSPLPGDQGEAVYQSYLRVLDVLGSGMADVVYGRADLVPGVPMLIGADGRTELVQLLDVEVEGEDLVRLAWLRDELTQADGDLAALLDDVAGDRHAPWWTGEGTDGATVAAWASRAINAVVNREVDGRAELLAIVRAGAGQERIQLTAEREEAYGRYMVAVIKASRGTGTDAALTAFSVGL</sequence>
<gene>
    <name evidence="1" type="ORF">F4556_007585</name>
</gene>
<organism evidence="1 2">
    <name type="scientific">Kitasatospora gansuensis</name>
    <dbReference type="NCBI Taxonomy" id="258050"/>
    <lineage>
        <taxon>Bacteria</taxon>
        <taxon>Bacillati</taxon>
        <taxon>Actinomycetota</taxon>
        <taxon>Actinomycetes</taxon>
        <taxon>Kitasatosporales</taxon>
        <taxon>Streptomycetaceae</taxon>
        <taxon>Kitasatospora</taxon>
    </lineage>
</organism>
<proteinExistence type="predicted"/>
<evidence type="ECO:0000313" key="1">
    <source>
        <dbReference type="EMBL" id="MBB4951931.1"/>
    </source>
</evidence>
<feature type="non-terminal residue" evidence="1">
    <location>
        <position position="1"/>
    </location>
</feature>
<dbReference type="RefSeq" id="WP_184925986.1">
    <property type="nucleotide sequence ID" value="NZ_JACHJR010000003.1"/>
</dbReference>
<accession>A0A7W7WLX8</accession>
<dbReference type="Proteomes" id="UP000573327">
    <property type="component" value="Unassembled WGS sequence"/>
</dbReference>
<keyword evidence="2" id="KW-1185">Reference proteome</keyword>
<dbReference type="EMBL" id="JACHJR010000003">
    <property type="protein sequence ID" value="MBB4951931.1"/>
    <property type="molecule type" value="Genomic_DNA"/>
</dbReference>
<name>A0A7W7WLX8_9ACTN</name>
<comment type="caution">
    <text evidence="1">The sequence shown here is derived from an EMBL/GenBank/DDBJ whole genome shotgun (WGS) entry which is preliminary data.</text>
</comment>
<dbReference type="AlphaFoldDB" id="A0A7W7WLX8"/>
<evidence type="ECO:0000313" key="2">
    <source>
        <dbReference type="Proteomes" id="UP000573327"/>
    </source>
</evidence>
<reference evidence="1 2" key="1">
    <citation type="submission" date="2020-08" db="EMBL/GenBank/DDBJ databases">
        <title>Sequencing the genomes of 1000 actinobacteria strains.</title>
        <authorList>
            <person name="Klenk H.-P."/>
        </authorList>
    </citation>
    <scope>NUCLEOTIDE SEQUENCE [LARGE SCALE GENOMIC DNA]</scope>
    <source>
        <strain evidence="1 2">DSM 44786</strain>
    </source>
</reference>
<protein>
    <submittedName>
        <fullName evidence="1">Uncharacterized protein</fullName>
    </submittedName>
</protein>